<name>A0A7X0PAZ1_9BURK</name>
<feature type="region of interest" description="Disordered" evidence="1">
    <location>
        <begin position="1"/>
        <end position="72"/>
    </location>
</feature>
<gene>
    <name evidence="3" type="ORF">HNP48_001214</name>
</gene>
<feature type="transmembrane region" description="Helical" evidence="2">
    <location>
        <begin position="136"/>
        <end position="155"/>
    </location>
</feature>
<evidence type="ECO:0000313" key="4">
    <source>
        <dbReference type="Proteomes" id="UP000575083"/>
    </source>
</evidence>
<sequence length="353" mass="35228">MSSPIGVGMGRPANMFGTVGSEPAPRATQTAQAASQAPVSLTLPAPPRSDVSAGQADRVRATASEPARAGVAPSRAEVAKGKLVAAGEKLLAARQEGVDVAKTSFWKKALGVALSGVAVGVAAGLTAISFGGATPLLALACVNFAVSTGDAICAYRNMRNTEAIADHRPPPYDTLPMGNSIVANMAHGVLTRCGVSAETASSVAKGIGITVGVGLAVASIAVSAGLSGLPMAYEVAGKVASYAGTAVAVASTVGGMLTDDADREHLKETLDGVRQNVTSLATPDGRRTELDAEGELVASAMINSLDGTDIATATALHESALNDAGRTKDAVQGAAGVFKAVEPAIGIMNMIRG</sequence>
<evidence type="ECO:0000313" key="3">
    <source>
        <dbReference type="EMBL" id="MBB6558550.1"/>
    </source>
</evidence>
<evidence type="ECO:0000256" key="2">
    <source>
        <dbReference type="SAM" id="Phobius"/>
    </source>
</evidence>
<keyword evidence="4" id="KW-1185">Reference proteome</keyword>
<reference evidence="3 4" key="1">
    <citation type="submission" date="2020-08" db="EMBL/GenBank/DDBJ databases">
        <title>Functional genomics of gut bacteria from endangered species of beetles.</title>
        <authorList>
            <person name="Carlos-Shanley C."/>
        </authorList>
    </citation>
    <scope>NUCLEOTIDE SEQUENCE [LARGE SCALE GENOMIC DNA]</scope>
    <source>
        <strain evidence="3 4">S00198</strain>
    </source>
</reference>
<feature type="transmembrane region" description="Helical" evidence="2">
    <location>
        <begin position="239"/>
        <end position="257"/>
    </location>
</feature>
<protein>
    <submittedName>
        <fullName evidence="3">Uncharacterized protein</fullName>
    </submittedName>
</protein>
<feature type="compositionally biased region" description="Low complexity" evidence="1">
    <location>
        <begin position="23"/>
        <end position="38"/>
    </location>
</feature>
<evidence type="ECO:0000256" key="1">
    <source>
        <dbReference type="SAM" id="MobiDB-lite"/>
    </source>
</evidence>
<dbReference type="Proteomes" id="UP000575083">
    <property type="component" value="Unassembled WGS sequence"/>
</dbReference>
<organism evidence="3 4">
    <name type="scientific">Acidovorax soli</name>
    <dbReference type="NCBI Taxonomy" id="592050"/>
    <lineage>
        <taxon>Bacteria</taxon>
        <taxon>Pseudomonadati</taxon>
        <taxon>Pseudomonadota</taxon>
        <taxon>Betaproteobacteria</taxon>
        <taxon>Burkholderiales</taxon>
        <taxon>Comamonadaceae</taxon>
        <taxon>Acidovorax</taxon>
    </lineage>
</organism>
<feature type="transmembrane region" description="Helical" evidence="2">
    <location>
        <begin position="109"/>
        <end position="130"/>
    </location>
</feature>
<accession>A0A7X0PAZ1</accession>
<dbReference type="AlphaFoldDB" id="A0A7X0PAZ1"/>
<dbReference type="EMBL" id="JACHLK010000002">
    <property type="protein sequence ID" value="MBB6558550.1"/>
    <property type="molecule type" value="Genomic_DNA"/>
</dbReference>
<feature type="transmembrane region" description="Helical" evidence="2">
    <location>
        <begin position="207"/>
        <end position="233"/>
    </location>
</feature>
<keyword evidence="2" id="KW-0472">Membrane</keyword>
<dbReference type="RefSeq" id="WP_184855977.1">
    <property type="nucleotide sequence ID" value="NZ_JACHLK010000002.1"/>
</dbReference>
<keyword evidence="2" id="KW-0812">Transmembrane</keyword>
<keyword evidence="2" id="KW-1133">Transmembrane helix</keyword>
<comment type="caution">
    <text evidence="3">The sequence shown here is derived from an EMBL/GenBank/DDBJ whole genome shotgun (WGS) entry which is preliminary data.</text>
</comment>
<proteinExistence type="predicted"/>